<organism evidence="7 8">
    <name type="scientific">Fulvivirga imtechensis AK7</name>
    <dbReference type="NCBI Taxonomy" id="1237149"/>
    <lineage>
        <taxon>Bacteria</taxon>
        <taxon>Pseudomonadati</taxon>
        <taxon>Bacteroidota</taxon>
        <taxon>Cytophagia</taxon>
        <taxon>Cytophagales</taxon>
        <taxon>Fulvivirgaceae</taxon>
        <taxon>Fulvivirga</taxon>
    </lineage>
</organism>
<dbReference type="AlphaFoldDB" id="L8JQS8"/>
<evidence type="ECO:0000256" key="5">
    <source>
        <dbReference type="ARBA" id="ARBA00022691"/>
    </source>
</evidence>
<dbReference type="GO" id="GO:0005840">
    <property type="term" value="C:ribosome"/>
    <property type="evidence" value="ECO:0007669"/>
    <property type="project" value="UniProtKB-KW"/>
</dbReference>
<evidence type="ECO:0000313" key="8">
    <source>
        <dbReference type="Proteomes" id="UP000011135"/>
    </source>
</evidence>
<dbReference type="OrthoDB" id="9785995at2"/>
<dbReference type="eggNOG" id="COG2264">
    <property type="taxonomic scope" value="Bacteria"/>
</dbReference>
<dbReference type="HAMAP" id="MF_00735">
    <property type="entry name" value="Methyltr_PrmA"/>
    <property type="match status" value="1"/>
</dbReference>
<feature type="binding site" evidence="6">
    <location>
        <position position="150"/>
    </location>
    <ligand>
        <name>S-adenosyl-L-methionine</name>
        <dbReference type="ChEBI" id="CHEBI:59789"/>
    </ligand>
</feature>
<feature type="binding site" evidence="6">
    <location>
        <position position="129"/>
    </location>
    <ligand>
        <name>S-adenosyl-L-methionine</name>
        <dbReference type="ChEBI" id="CHEBI:59789"/>
    </ligand>
</feature>
<dbReference type="PANTHER" id="PTHR43648:SF1">
    <property type="entry name" value="ELECTRON TRANSFER FLAVOPROTEIN BETA SUBUNIT LYSINE METHYLTRANSFERASE"/>
    <property type="match status" value="1"/>
</dbReference>
<proteinExistence type="inferred from homology"/>
<gene>
    <name evidence="6" type="primary">prmA</name>
    <name evidence="7" type="ORF">C900_04537</name>
</gene>
<keyword evidence="3 6" id="KW-0489">Methyltransferase</keyword>
<evidence type="ECO:0000256" key="4">
    <source>
        <dbReference type="ARBA" id="ARBA00022679"/>
    </source>
</evidence>
<dbReference type="GO" id="GO:0005737">
    <property type="term" value="C:cytoplasm"/>
    <property type="evidence" value="ECO:0007669"/>
    <property type="project" value="UniProtKB-SubCell"/>
</dbReference>
<name>L8JQS8_9BACT</name>
<feature type="binding site" evidence="6">
    <location>
        <position position="215"/>
    </location>
    <ligand>
        <name>S-adenosyl-L-methionine</name>
        <dbReference type="ChEBI" id="CHEBI:59789"/>
    </ligand>
</feature>
<evidence type="ECO:0000313" key="7">
    <source>
        <dbReference type="EMBL" id="ELR69834.1"/>
    </source>
</evidence>
<dbReference type="EMBL" id="AMZN01000066">
    <property type="protein sequence ID" value="ELR69834.1"/>
    <property type="molecule type" value="Genomic_DNA"/>
</dbReference>
<dbReference type="STRING" id="1237149.C900_04537"/>
<feature type="binding site" evidence="6">
    <location>
        <position position="172"/>
    </location>
    <ligand>
        <name>S-adenosyl-L-methionine</name>
        <dbReference type="ChEBI" id="CHEBI:59789"/>
    </ligand>
</feature>
<keyword evidence="5 6" id="KW-0949">S-adenosyl-L-methionine</keyword>
<keyword evidence="4 6" id="KW-0808">Transferase</keyword>
<dbReference type="NCBIfam" id="NF001785">
    <property type="entry name" value="PRK00517.2-2"/>
    <property type="match status" value="1"/>
</dbReference>
<dbReference type="PANTHER" id="PTHR43648">
    <property type="entry name" value="ELECTRON TRANSFER FLAVOPROTEIN BETA SUBUNIT LYSINE METHYLTRANSFERASE"/>
    <property type="match status" value="1"/>
</dbReference>
<dbReference type="EC" id="2.1.1.-" evidence="6"/>
<protein>
    <recommendedName>
        <fullName evidence="6">Ribosomal protein L11 methyltransferase</fullName>
        <shortName evidence="6">L11 Mtase</shortName>
        <ecNumber evidence="6">2.1.1.-</ecNumber>
    </recommendedName>
</protein>
<keyword evidence="7" id="KW-0687">Ribonucleoprotein</keyword>
<evidence type="ECO:0000256" key="6">
    <source>
        <dbReference type="HAMAP-Rule" id="MF_00735"/>
    </source>
</evidence>
<evidence type="ECO:0000256" key="1">
    <source>
        <dbReference type="ARBA" id="ARBA00009741"/>
    </source>
</evidence>
<comment type="catalytic activity">
    <reaction evidence="6">
        <text>L-lysyl-[protein] + 3 S-adenosyl-L-methionine = N(6),N(6),N(6)-trimethyl-L-lysyl-[protein] + 3 S-adenosyl-L-homocysteine + 3 H(+)</text>
        <dbReference type="Rhea" id="RHEA:54192"/>
        <dbReference type="Rhea" id="RHEA-COMP:9752"/>
        <dbReference type="Rhea" id="RHEA-COMP:13826"/>
        <dbReference type="ChEBI" id="CHEBI:15378"/>
        <dbReference type="ChEBI" id="CHEBI:29969"/>
        <dbReference type="ChEBI" id="CHEBI:57856"/>
        <dbReference type="ChEBI" id="CHEBI:59789"/>
        <dbReference type="ChEBI" id="CHEBI:61961"/>
    </reaction>
</comment>
<dbReference type="InterPro" id="IPR050078">
    <property type="entry name" value="Ribosomal_L11_MeTrfase_PrmA"/>
</dbReference>
<comment type="subcellular location">
    <subcellularLocation>
        <location evidence="6">Cytoplasm</location>
    </subcellularLocation>
</comment>
<dbReference type="GO" id="GO:0032259">
    <property type="term" value="P:methylation"/>
    <property type="evidence" value="ECO:0007669"/>
    <property type="project" value="UniProtKB-KW"/>
</dbReference>
<dbReference type="PATRIC" id="fig|1237149.3.peg.4052"/>
<sequence length="279" mass="31438">MGTVDFISVRFACSESFKEIIIAELDALGYNSMMETDEGVEGYIEKEKFAEQEVEDLVDRYKDATTISYELEEVITRNWNEEWEKNYDPIIVDDQCLVRATFHPSDQSYPYEIIINPKMSFGTGHHATTYLMLKTQMDLDHRGRRVLDAGCGTAILAIMASKLGAREVIAYDIDSWSIENAPENVVLNGCENIAVLEGTIGTLGLQGQFDIILANINKNVLLAELGAYVSYLSPGGTLVLSGFYESDEADLIKKAEENHLQFLNKNSRNYWSVLIFEKK</sequence>
<dbReference type="Proteomes" id="UP000011135">
    <property type="component" value="Unassembled WGS sequence"/>
</dbReference>
<keyword evidence="8" id="KW-1185">Reference proteome</keyword>
<dbReference type="Pfam" id="PF06325">
    <property type="entry name" value="PrmA"/>
    <property type="match status" value="1"/>
</dbReference>
<dbReference type="Gene3D" id="3.40.50.150">
    <property type="entry name" value="Vaccinia Virus protein VP39"/>
    <property type="match status" value="1"/>
</dbReference>
<keyword evidence="7" id="KW-0689">Ribosomal protein</keyword>
<dbReference type="CDD" id="cd02440">
    <property type="entry name" value="AdoMet_MTases"/>
    <property type="match status" value="1"/>
</dbReference>
<dbReference type="InterPro" id="IPR004498">
    <property type="entry name" value="Ribosomal_PrmA_MeTrfase"/>
</dbReference>
<dbReference type="RefSeq" id="WP_009581725.1">
    <property type="nucleotide sequence ID" value="NZ_AMZN01000066.1"/>
</dbReference>
<accession>L8JQS8</accession>
<comment type="caution">
    <text evidence="7">The sequence shown here is derived from an EMBL/GenBank/DDBJ whole genome shotgun (WGS) entry which is preliminary data.</text>
</comment>
<dbReference type="InterPro" id="IPR029063">
    <property type="entry name" value="SAM-dependent_MTases_sf"/>
</dbReference>
<comment type="function">
    <text evidence="6">Methylates ribosomal protein L11.</text>
</comment>
<evidence type="ECO:0000256" key="3">
    <source>
        <dbReference type="ARBA" id="ARBA00022603"/>
    </source>
</evidence>
<evidence type="ECO:0000256" key="2">
    <source>
        <dbReference type="ARBA" id="ARBA00022490"/>
    </source>
</evidence>
<dbReference type="SUPFAM" id="SSF53335">
    <property type="entry name" value="S-adenosyl-L-methionine-dependent methyltransferases"/>
    <property type="match status" value="1"/>
</dbReference>
<keyword evidence="2 6" id="KW-0963">Cytoplasm</keyword>
<comment type="similarity">
    <text evidence="1 6">Belongs to the methyltransferase superfamily. PrmA family.</text>
</comment>
<dbReference type="GO" id="GO:0016279">
    <property type="term" value="F:protein-lysine N-methyltransferase activity"/>
    <property type="evidence" value="ECO:0007669"/>
    <property type="project" value="RHEA"/>
</dbReference>
<reference evidence="7 8" key="1">
    <citation type="submission" date="2012-12" db="EMBL/GenBank/DDBJ databases">
        <title>Genome assembly of Fulvivirga imtechensis AK7.</title>
        <authorList>
            <person name="Nupur N."/>
            <person name="Khatri I."/>
            <person name="Kumar R."/>
            <person name="Subramanian S."/>
            <person name="Pinnaka A."/>
        </authorList>
    </citation>
    <scope>NUCLEOTIDE SEQUENCE [LARGE SCALE GENOMIC DNA]</scope>
    <source>
        <strain evidence="7 8">AK7</strain>
    </source>
</reference>
<dbReference type="PIRSF" id="PIRSF000401">
    <property type="entry name" value="RPL11_MTase"/>
    <property type="match status" value="1"/>
</dbReference>